<feature type="non-terminal residue" evidence="3">
    <location>
        <position position="82"/>
    </location>
</feature>
<proteinExistence type="predicted"/>
<evidence type="ECO:0000259" key="2">
    <source>
        <dbReference type="Pfam" id="PF00005"/>
    </source>
</evidence>
<reference evidence="3" key="1">
    <citation type="submission" date="2018-05" db="EMBL/GenBank/DDBJ databases">
        <authorList>
            <person name="Lanie J.A."/>
            <person name="Ng W.-L."/>
            <person name="Kazmierczak K.M."/>
            <person name="Andrzejewski T.M."/>
            <person name="Davidsen T.M."/>
            <person name="Wayne K.J."/>
            <person name="Tettelin H."/>
            <person name="Glass J.I."/>
            <person name="Rusch D."/>
            <person name="Podicherti R."/>
            <person name="Tsui H.-C.T."/>
            <person name="Winkler M.E."/>
        </authorList>
    </citation>
    <scope>NUCLEOTIDE SEQUENCE</scope>
</reference>
<evidence type="ECO:0000313" key="3">
    <source>
        <dbReference type="EMBL" id="SVB83627.1"/>
    </source>
</evidence>
<protein>
    <recommendedName>
        <fullName evidence="2">ABC transporter domain-containing protein</fullName>
    </recommendedName>
</protein>
<evidence type="ECO:0000256" key="1">
    <source>
        <dbReference type="ARBA" id="ARBA00022448"/>
    </source>
</evidence>
<dbReference type="GO" id="GO:0005524">
    <property type="term" value="F:ATP binding"/>
    <property type="evidence" value="ECO:0007669"/>
    <property type="project" value="InterPro"/>
</dbReference>
<sequence>MSTDRAVDAAAKGSQSPLAVSATDFNAFYPTVSGEEFHALEDFNLHVEEGEFVVIIGPSGCGKSTFLRTVADLHDPDHVGGK</sequence>
<dbReference type="Pfam" id="PF00005">
    <property type="entry name" value="ABC_tran"/>
    <property type="match status" value="1"/>
</dbReference>
<gene>
    <name evidence="3" type="ORF">METZ01_LOCUS236481</name>
</gene>
<keyword evidence="1" id="KW-0813">Transport</keyword>
<dbReference type="PANTHER" id="PTHR42788">
    <property type="entry name" value="TAURINE IMPORT ATP-BINDING PROTEIN-RELATED"/>
    <property type="match status" value="1"/>
</dbReference>
<dbReference type="GO" id="GO:0016887">
    <property type="term" value="F:ATP hydrolysis activity"/>
    <property type="evidence" value="ECO:0007669"/>
    <property type="project" value="InterPro"/>
</dbReference>
<feature type="domain" description="ABC transporter" evidence="2">
    <location>
        <begin position="40"/>
        <end position="77"/>
    </location>
</feature>
<name>A0A382H9P2_9ZZZZ</name>
<accession>A0A382H9P2</accession>
<dbReference type="AlphaFoldDB" id="A0A382H9P2"/>
<dbReference type="SUPFAM" id="SSF52540">
    <property type="entry name" value="P-loop containing nucleoside triphosphate hydrolases"/>
    <property type="match status" value="1"/>
</dbReference>
<dbReference type="EMBL" id="UINC01059810">
    <property type="protein sequence ID" value="SVB83627.1"/>
    <property type="molecule type" value="Genomic_DNA"/>
</dbReference>
<dbReference type="PANTHER" id="PTHR42788:SF13">
    <property type="entry name" value="ALIPHATIC SULFONATES IMPORT ATP-BINDING PROTEIN SSUB"/>
    <property type="match status" value="1"/>
</dbReference>
<dbReference type="Gene3D" id="3.40.50.300">
    <property type="entry name" value="P-loop containing nucleotide triphosphate hydrolases"/>
    <property type="match status" value="1"/>
</dbReference>
<organism evidence="3">
    <name type="scientific">marine metagenome</name>
    <dbReference type="NCBI Taxonomy" id="408172"/>
    <lineage>
        <taxon>unclassified sequences</taxon>
        <taxon>metagenomes</taxon>
        <taxon>ecological metagenomes</taxon>
    </lineage>
</organism>
<dbReference type="InterPro" id="IPR027417">
    <property type="entry name" value="P-loop_NTPase"/>
</dbReference>
<dbReference type="InterPro" id="IPR050166">
    <property type="entry name" value="ABC_transporter_ATP-bind"/>
</dbReference>
<dbReference type="InterPro" id="IPR003439">
    <property type="entry name" value="ABC_transporter-like_ATP-bd"/>
</dbReference>